<dbReference type="CDD" id="cd01276">
    <property type="entry name" value="PKCI_related"/>
    <property type="match status" value="1"/>
</dbReference>
<dbReference type="InterPro" id="IPR036265">
    <property type="entry name" value="HIT-like_sf"/>
</dbReference>
<keyword evidence="6" id="KW-1185">Reference proteome</keyword>
<protein>
    <submittedName>
        <fullName evidence="5">Histidine triad nucleotide-binding protein</fullName>
    </submittedName>
</protein>
<evidence type="ECO:0000259" key="4">
    <source>
        <dbReference type="PROSITE" id="PS51084"/>
    </source>
</evidence>
<dbReference type="RefSeq" id="WP_200790453.1">
    <property type="nucleotide sequence ID" value="NZ_JAEDAO010000001.1"/>
</dbReference>
<proteinExistence type="predicted"/>
<dbReference type="InterPro" id="IPR001310">
    <property type="entry name" value="Histidine_triad_HIT"/>
</dbReference>
<dbReference type="InterPro" id="IPR011146">
    <property type="entry name" value="HIT-like"/>
</dbReference>
<sequence length="118" mass="13011">MHDPNCLFCKIVEGKIPSHKVYEDDEIFGFRDIHPWAPVHFLLVPKAHVASLAQVDESHAAMLGRMLAVAPKLALQEGARPYPEGGFRVVVNTGDDGGQEVHHLHVHVIGGPRPWLKG</sequence>
<dbReference type="EMBL" id="JAEDAO010000001">
    <property type="protein sequence ID" value="MBK0394637.1"/>
    <property type="molecule type" value="Genomic_DNA"/>
</dbReference>
<evidence type="ECO:0000313" key="5">
    <source>
        <dbReference type="EMBL" id="MBK0394637.1"/>
    </source>
</evidence>
<dbReference type="GO" id="GO:0003824">
    <property type="term" value="F:catalytic activity"/>
    <property type="evidence" value="ECO:0007669"/>
    <property type="project" value="InterPro"/>
</dbReference>
<dbReference type="SUPFAM" id="SSF54197">
    <property type="entry name" value="HIT-like"/>
    <property type="match status" value="1"/>
</dbReference>
<comment type="caution">
    <text evidence="5">The sequence shown here is derived from an EMBL/GenBank/DDBJ whole genome shotgun (WGS) entry which is preliminary data.</text>
</comment>
<dbReference type="PANTHER" id="PTHR23089">
    <property type="entry name" value="HISTIDINE TRIAD HIT PROTEIN"/>
    <property type="match status" value="1"/>
</dbReference>
<evidence type="ECO:0000313" key="6">
    <source>
        <dbReference type="Proteomes" id="UP000617041"/>
    </source>
</evidence>
<dbReference type="Gene3D" id="3.30.428.10">
    <property type="entry name" value="HIT-like"/>
    <property type="match status" value="1"/>
</dbReference>
<feature type="short sequence motif" description="Histidine triad motif" evidence="2 3">
    <location>
        <begin position="103"/>
        <end position="107"/>
    </location>
</feature>
<evidence type="ECO:0000256" key="3">
    <source>
        <dbReference type="PROSITE-ProRule" id="PRU00464"/>
    </source>
</evidence>
<accession>A0A934Q539</accession>
<dbReference type="InterPro" id="IPR019808">
    <property type="entry name" value="Histidine_triad_CS"/>
</dbReference>
<feature type="active site" description="Tele-AMP-histidine intermediate" evidence="1">
    <location>
        <position position="105"/>
    </location>
</feature>
<organism evidence="5 6">
    <name type="scientific">Ramlibacter algicola</name>
    <dbReference type="NCBI Taxonomy" id="2795217"/>
    <lineage>
        <taxon>Bacteria</taxon>
        <taxon>Pseudomonadati</taxon>
        <taxon>Pseudomonadota</taxon>
        <taxon>Betaproteobacteria</taxon>
        <taxon>Burkholderiales</taxon>
        <taxon>Comamonadaceae</taxon>
        <taxon>Ramlibacter</taxon>
    </lineage>
</organism>
<reference evidence="5" key="1">
    <citation type="submission" date="2020-12" db="EMBL/GenBank/DDBJ databases">
        <title>Ramlibacter sp. nov., isolated from a freshwater alga, Cryptomonas.</title>
        <authorList>
            <person name="Kim H.M."/>
            <person name="Jeon C.O."/>
        </authorList>
    </citation>
    <scope>NUCLEOTIDE SEQUENCE</scope>
    <source>
        <strain evidence="5">CrO1</strain>
    </source>
</reference>
<dbReference type="PROSITE" id="PS00892">
    <property type="entry name" value="HIT_1"/>
    <property type="match status" value="1"/>
</dbReference>
<dbReference type="AlphaFoldDB" id="A0A934Q539"/>
<evidence type="ECO:0000256" key="2">
    <source>
        <dbReference type="PIRSR" id="PIRSR601310-3"/>
    </source>
</evidence>
<feature type="domain" description="HIT" evidence="4">
    <location>
        <begin position="7"/>
        <end position="118"/>
    </location>
</feature>
<gene>
    <name evidence="5" type="ORF">I8E28_18680</name>
</gene>
<evidence type="ECO:0000256" key="1">
    <source>
        <dbReference type="PIRSR" id="PIRSR601310-1"/>
    </source>
</evidence>
<dbReference type="PRINTS" id="PR00332">
    <property type="entry name" value="HISTRIAD"/>
</dbReference>
<dbReference type="PROSITE" id="PS51084">
    <property type="entry name" value="HIT_2"/>
    <property type="match status" value="1"/>
</dbReference>
<name>A0A934Q539_9BURK</name>
<dbReference type="Proteomes" id="UP000617041">
    <property type="component" value="Unassembled WGS sequence"/>
</dbReference>
<dbReference type="Pfam" id="PF01230">
    <property type="entry name" value="HIT"/>
    <property type="match status" value="1"/>
</dbReference>